<organism evidence="1 2">
    <name type="scientific">Scortum barcoo</name>
    <name type="common">barcoo grunter</name>
    <dbReference type="NCBI Taxonomy" id="214431"/>
    <lineage>
        <taxon>Eukaryota</taxon>
        <taxon>Metazoa</taxon>
        <taxon>Chordata</taxon>
        <taxon>Craniata</taxon>
        <taxon>Vertebrata</taxon>
        <taxon>Euteleostomi</taxon>
        <taxon>Actinopterygii</taxon>
        <taxon>Neopterygii</taxon>
        <taxon>Teleostei</taxon>
        <taxon>Neoteleostei</taxon>
        <taxon>Acanthomorphata</taxon>
        <taxon>Eupercaria</taxon>
        <taxon>Centrarchiformes</taxon>
        <taxon>Terapontoidei</taxon>
        <taxon>Terapontidae</taxon>
        <taxon>Scortum</taxon>
    </lineage>
</organism>
<comment type="caution">
    <text evidence="1">The sequence shown here is derived from an EMBL/GenBank/DDBJ whole genome shotgun (WGS) entry which is preliminary data.</text>
</comment>
<dbReference type="Proteomes" id="UP000831701">
    <property type="component" value="Chromosome 22"/>
</dbReference>
<sequence>MEPWLRVRSPGHGLCQLISALALRSFGAGLEKTDRLTEDGTGTELSTEASSLKCKIQGIARQPAFSMDGDYIIGGVFSIHNYMHTVRHNYTTMPELLSFRIDARELRFSRAMVFAIEEINNSTELLPGIKLGYLIHDTCGSVPVAVHVAFQLSNGLDLVFYTGDNCSQSGMVMGIVGESGSTPSISMSRVIGSFNIPQVSHFATCACLSDKQQYPSFFRTIPSDQFQAEALAKMVKHFGWTWIGAVRSDSDYGNNGMASFLDAAQKEGICVEYSVSFYRTHPRSRIQRVADVIRRSTAVVVVAFVASGDIRILLEELSREPSPPRQWIGSESWVTNPDMLKFSFCAGAVGFGIQRSVIPGLRDFLLDLSPTKVAASPVLTEFWEGAFNCKLGKSATIDESMCHGTEDIKTLQSQYTDTSQLRITNMVYKAVYAIANAIHNAVCQRNNGTTQCDKFTRIEPKQVLSQLKKVNFSRNGYDVSFDANGDPVARYELVNWQKSESGRIQLVTVGHYDASLLVGKEFRINKNLTWMEGGTQVPVSVCSGSCPPGTRKVLQKGKPICCYDCVPCPEGEISNATDSPGCFPCPKEFWPNAERDTCVPKPVEFLSYTEVLGIILAVFSVGGGLQGYFRAAITTPGLITTPESHPAIKPPSLPAAFNHWIILPFSARSTTYLARYFVALFFDFSLENCESVETETLMVTSPAALEGGDDDNGAEQRRRERGGGHDV</sequence>
<gene>
    <name evidence="1" type="ORF">L3Q82_004939</name>
</gene>
<accession>A0ACB8VDL2</accession>
<keyword evidence="2" id="KW-1185">Reference proteome</keyword>
<dbReference type="EMBL" id="CM041552">
    <property type="protein sequence ID" value="KAI3353711.1"/>
    <property type="molecule type" value="Genomic_DNA"/>
</dbReference>
<reference evidence="1" key="1">
    <citation type="submission" date="2022-04" db="EMBL/GenBank/DDBJ databases">
        <title>Jade perch genome.</title>
        <authorList>
            <person name="Chao B."/>
        </authorList>
    </citation>
    <scope>NUCLEOTIDE SEQUENCE</scope>
    <source>
        <strain evidence="1">CB-2022</strain>
    </source>
</reference>
<name>A0ACB8VDL2_9TELE</name>
<protein>
    <submittedName>
        <fullName evidence="1">Uncharacterized protein</fullName>
    </submittedName>
</protein>
<evidence type="ECO:0000313" key="2">
    <source>
        <dbReference type="Proteomes" id="UP000831701"/>
    </source>
</evidence>
<evidence type="ECO:0000313" key="1">
    <source>
        <dbReference type="EMBL" id="KAI3353711.1"/>
    </source>
</evidence>
<proteinExistence type="predicted"/>